<feature type="compositionally biased region" description="Polar residues" evidence="1">
    <location>
        <begin position="1"/>
        <end position="15"/>
    </location>
</feature>
<dbReference type="EMBL" id="JAIWYP010000006">
    <property type="protein sequence ID" value="KAH3807429.1"/>
    <property type="molecule type" value="Genomic_DNA"/>
</dbReference>
<proteinExistence type="predicted"/>
<feature type="region of interest" description="Disordered" evidence="1">
    <location>
        <begin position="1"/>
        <end position="27"/>
    </location>
</feature>
<dbReference type="Proteomes" id="UP000828390">
    <property type="component" value="Unassembled WGS sequence"/>
</dbReference>
<evidence type="ECO:0000313" key="2">
    <source>
        <dbReference type="EMBL" id="KAH3705703.1"/>
    </source>
</evidence>
<protein>
    <submittedName>
        <fullName evidence="2">Uncharacterized protein</fullName>
    </submittedName>
</protein>
<reference evidence="2" key="2">
    <citation type="submission" date="2020-11" db="EMBL/GenBank/DDBJ databases">
        <authorList>
            <person name="McCartney M.A."/>
            <person name="Auch B."/>
            <person name="Kono T."/>
            <person name="Mallez S."/>
            <person name="Becker A."/>
            <person name="Gohl D.M."/>
            <person name="Silverstein K.A.T."/>
            <person name="Koren S."/>
            <person name="Bechman K.B."/>
            <person name="Herman A."/>
            <person name="Abrahante J.E."/>
            <person name="Garbe J."/>
        </authorList>
    </citation>
    <scope>NUCLEOTIDE SEQUENCE</scope>
    <source>
        <strain evidence="2">Duluth1</strain>
        <tissue evidence="2">Whole animal</tissue>
    </source>
</reference>
<sequence length="89" mass="10302">MKQSSNIKKSISPTFKSKKPDSATVGKEESNVWFCSLYQRNKCQHKNDHTAVVKGKMRYALHICATCWQKEDKKIQHPECSQECPSRLM</sequence>
<reference evidence="2" key="1">
    <citation type="journal article" date="2019" name="bioRxiv">
        <title>The Genome of the Zebra Mussel, Dreissena polymorpha: A Resource for Invasive Species Research.</title>
        <authorList>
            <person name="McCartney M.A."/>
            <person name="Auch B."/>
            <person name="Kono T."/>
            <person name="Mallez S."/>
            <person name="Zhang Y."/>
            <person name="Obille A."/>
            <person name="Becker A."/>
            <person name="Abrahante J.E."/>
            <person name="Garbe J."/>
            <person name="Badalamenti J.P."/>
            <person name="Herman A."/>
            <person name="Mangelson H."/>
            <person name="Liachko I."/>
            <person name="Sullivan S."/>
            <person name="Sone E.D."/>
            <person name="Koren S."/>
            <person name="Silverstein K.A.T."/>
            <person name="Beckman K.B."/>
            <person name="Gohl D.M."/>
        </authorList>
    </citation>
    <scope>NUCLEOTIDE SEQUENCE</scope>
    <source>
        <strain evidence="2">Duluth1</strain>
        <tissue evidence="2">Whole animal</tissue>
    </source>
</reference>
<evidence type="ECO:0000256" key="1">
    <source>
        <dbReference type="SAM" id="MobiDB-lite"/>
    </source>
</evidence>
<feature type="compositionally biased region" description="Basic and acidic residues" evidence="1">
    <location>
        <begin position="18"/>
        <end position="27"/>
    </location>
</feature>
<evidence type="ECO:0000313" key="3">
    <source>
        <dbReference type="EMBL" id="KAH3807429.1"/>
    </source>
</evidence>
<accession>A0A9D3YX24</accession>
<organism evidence="2 4">
    <name type="scientific">Dreissena polymorpha</name>
    <name type="common">Zebra mussel</name>
    <name type="synonym">Mytilus polymorpha</name>
    <dbReference type="NCBI Taxonomy" id="45954"/>
    <lineage>
        <taxon>Eukaryota</taxon>
        <taxon>Metazoa</taxon>
        <taxon>Spiralia</taxon>
        <taxon>Lophotrochozoa</taxon>
        <taxon>Mollusca</taxon>
        <taxon>Bivalvia</taxon>
        <taxon>Autobranchia</taxon>
        <taxon>Heteroconchia</taxon>
        <taxon>Euheterodonta</taxon>
        <taxon>Imparidentia</taxon>
        <taxon>Neoheterodontei</taxon>
        <taxon>Myida</taxon>
        <taxon>Dreissenoidea</taxon>
        <taxon>Dreissenidae</taxon>
        <taxon>Dreissena</taxon>
    </lineage>
</organism>
<comment type="caution">
    <text evidence="2">The sequence shown here is derived from an EMBL/GenBank/DDBJ whole genome shotgun (WGS) entry which is preliminary data.</text>
</comment>
<dbReference type="EMBL" id="JAIWYP010000015">
    <property type="protein sequence ID" value="KAH3705703.1"/>
    <property type="molecule type" value="Genomic_DNA"/>
</dbReference>
<evidence type="ECO:0000313" key="4">
    <source>
        <dbReference type="Proteomes" id="UP000828390"/>
    </source>
</evidence>
<gene>
    <name evidence="2" type="ORF">DPMN_080781</name>
    <name evidence="3" type="ORF">DPMN_135770</name>
</gene>
<dbReference type="AlphaFoldDB" id="A0A9D3YX24"/>
<name>A0A9D3YX24_DREPO</name>
<keyword evidence="4" id="KW-1185">Reference proteome</keyword>